<sequence>MTPPPETALSAKRIAELERLAKAATPGPYFVQGKGCQGPHRFIRIASSNSPGQEGIPHGVSKMAHHNAEANADYFAALDPATVLALLSALKAQEWQGIDSCPSDGSDIWAFRPGWYDAIHNVNHEPLVERSKADGRWWRSGHLRHPPTQWMPDFIPSPPTKAEEPPSPKTGEG</sequence>
<evidence type="ECO:0000256" key="1">
    <source>
        <dbReference type="SAM" id="MobiDB-lite"/>
    </source>
</evidence>
<feature type="region of interest" description="Disordered" evidence="1">
    <location>
        <begin position="148"/>
        <end position="173"/>
    </location>
</feature>
<protein>
    <submittedName>
        <fullName evidence="2">Uncharacterized protein</fullName>
    </submittedName>
</protein>
<proteinExistence type="predicted"/>
<dbReference type="EMBL" id="LR797114">
    <property type="protein sequence ID" value="CAB4188017.1"/>
    <property type="molecule type" value="Genomic_DNA"/>
</dbReference>
<organism evidence="2">
    <name type="scientific">uncultured Caudovirales phage</name>
    <dbReference type="NCBI Taxonomy" id="2100421"/>
    <lineage>
        <taxon>Viruses</taxon>
        <taxon>Duplodnaviria</taxon>
        <taxon>Heunggongvirae</taxon>
        <taxon>Uroviricota</taxon>
        <taxon>Caudoviricetes</taxon>
        <taxon>Peduoviridae</taxon>
        <taxon>Maltschvirus</taxon>
        <taxon>Maltschvirus maltsch</taxon>
    </lineage>
</organism>
<evidence type="ECO:0000313" key="2">
    <source>
        <dbReference type="EMBL" id="CAB4188017.1"/>
    </source>
</evidence>
<accession>A0A6J5QZJ0</accession>
<gene>
    <name evidence="2" type="ORF">UFOVP1169_43</name>
</gene>
<feature type="compositionally biased region" description="Basic and acidic residues" evidence="1">
    <location>
        <begin position="161"/>
        <end position="173"/>
    </location>
</feature>
<name>A0A6J5QZJ0_9CAUD</name>
<reference evidence="2" key="1">
    <citation type="submission" date="2020-05" db="EMBL/GenBank/DDBJ databases">
        <authorList>
            <person name="Chiriac C."/>
            <person name="Salcher M."/>
            <person name="Ghai R."/>
            <person name="Kavagutti S V."/>
        </authorList>
    </citation>
    <scope>NUCLEOTIDE SEQUENCE</scope>
</reference>